<dbReference type="GO" id="GO:0016787">
    <property type="term" value="F:hydrolase activity"/>
    <property type="evidence" value="ECO:0007669"/>
    <property type="project" value="UniProtKB-KW"/>
</dbReference>
<evidence type="ECO:0000313" key="4">
    <source>
        <dbReference type="EMBL" id="KAA0973710.1"/>
    </source>
</evidence>
<protein>
    <submittedName>
        <fullName evidence="4">NUDIX domain-containing protein</fullName>
    </submittedName>
</protein>
<evidence type="ECO:0000313" key="5">
    <source>
        <dbReference type="Proteomes" id="UP000323856"/>
    </source>
</evidence>
<dbReference type="SUPFAM" id="SSF55811">
    <property type="entry name" value="Nudix"/>
    <property type="match status" value="1"/>
</dbReference>
<dbReference type="Gene3D" id="3.90.79.10">
    <property type="entry name" value="Nucleoside Triphosphate Pyrophosphohydrolase"/>
    <property type="match status" value="1"/>
</dbReference>
<organism evidence="4 5">
    <name type="scientific">Paeniglutamicibacter gangotriensis</name>
    <dbReference type="NCBI Taxonomy" id="254787"/>
    <lineage>
        <taxon>Bacteria</taxon>
        <taxon>Bacillati</taxon>
        <taxon>Actinomycetota</taxon>
        <taxon>Actinomycetes</taxon>
        <taxon>Micrococcales</taxon>
        <taxon>Micrococcaceae</taxon>
        <taxon>Paeniglutamicibacter</taxon>
    </lineage>
</organism>
<dbReference type="InterPro" id="IPR000086">
    <property type="entry name" value="NUDIX_hydrolase_dom"/>
</dbReference>
<reference evidence="4 5" key="1">
    <citation type="submission" date="2019-07" db="EMBL/GenBank/DDBJ databases">
        <title>Analysis of the biochemical properties, biological activity and biotechnological potential of siderophores and biosurfactants produced by Antarctic psychrotolerant bacteria.</title>
        <authorList>
            <person name="Styczynski M."/>
            <person name="Krucon T."/>
            <person name="Decewicz P."/>
            <person name="Dziewit L."/>
        </authorList>
    </citation>
    <scope>NUCLEOTIDE SEQUENCE [LARGE SCALE GENOMIC DNA]</scope>
    <source>
        <strain evidence="4 5">ANT_H27</strain>
    </source>
</reference>
<comment type="cofactor">
    <cofactor evidence="1">
        <name>Mg(2+)</name>
        <dbReference type="ChEBI" id="CHEBI:18420"/>
    </cofactor>
</comment>
<dbReference type="PROSITE" id="PS00893">
    <property type="entry name" value="NUDIX_BOX"/>
    <property type="match status" value="1"/>
</dbReference>
<evidence type="ECO:0000259" key="3">
    <source>
        <dbReference type="PROSITE" id="PS51462"/>
    </source>
</evidence>
<comment type="caution">
    <text evidence="4">The sequence shown here is derived from an EMBL/GenBank/DDBJ whole genome shotgun (WGS) entry which is preliminary data.</text>
</comment>
<dbReference type="Proteomes" id="UP000323856">
    <property type="component" value="Unassembled WGS sequence"/>
</dbReference>
<dbReference type="InterPro" id="IPR020084">
    <property type="entry name" value="NUDIX_hydrolase_CS"/>
</dbReference>
<gene>
    <name evidence="4" type="ORF">FQ154_17000</name>
</gene>
<dbReference type="PANTHER" id="PTHR43046">
    <property type="entry name" value="GDP-MANNOSE MANNOSYL HYDROLASE"/>
    <property type="match status" value="1"/>
</dbReference>
<dbReference type="Pfam" id="PF00293">
    <property type="entry name" value="NUDIX"/>
    <property type="match status" value="1"/>
</dbReference>
<evidence type="ECO:0000256" key="1">
    <source>
        <dbReference type="ARBA" id="ARBA00001946"/>
    </source>
</evidence>
<dbReference type="RefSeq" id="WP_149620627.1">
    <property type="nucleotide sequence ID" value="NZ_VOBL01000022.1"/>
</dbReference>
<dbReference type="InterPro" id="IPR015797">
    <property type="entry name" value="NUDIX_hydrolase-like_dom_sf"/>
</dbReference>
<dbReference type="OrthoDB" id="21342at2"/>
<accession>A0A5B0E7D7</accession>
<name>A0A5B0E7D7_9MICC</name>
<dbReference type="PANTHER" id="PTHR43046:SF16">
    <property type="entry name" value="ADP-RIBOSE PYROPHOSPHATASE YJHB-RELATED"/>
    <property type="match status" value="1"/>
</dbReference>
<keyword evidence="2" id="KW-0378">Hydrolase</keyword>
<dbReference type="AlphaFoldDB" id="A0A5B0E7D7"/>
<evidence type="ECO:0000256" key="2">
    <source>
        <dbReference type="ARBA" id="ARBA00022801"/>
    </source>
</evidence>
<sequence>MQALFQLVPAAYVVFRREGQVLLQLRQNTGFMEGHWACAAAGHVEAGESVLAAAVREAAEETRLHLDPLDLLPLTTLHRTNGGDQAKSQRVDFFFAATRWSGEARIMEPAKCAAMQWFDVDQLPDPMPEHERYVLQHLAGGPLPAIATQGFGD</sequence>
<dbReference type="PROSITE" id="PS51462">
    <property type="entry name" value="NUDIX"/>
    <property type="match status" value="1"/>
</dbReference>
<feature type="domain" description="Nudix hydrolase" evidence="3">
    <location>
        <begin position="6"/>
        <end position="140"/>
    </location>
</feature>
<dbReference type="EMBL" id="VOBL01000022">
    <property type="protein sequence ID" value="KAA0973710.1"/>
    <property type="molecule type" value="Genomic_DNA"/>
</dbReference>
<proteinExistence type="predicted"/>